<proteinExistence type="predicted"/>
<reference evidence="1" key="1">
    <citation type="submission" date="2018-06" db="EMBL/GenBank/DDBJ databases">
        <authorList>
            <person name="Zhirakovskaya E."/>
        </authorList>
    </citation>
    <scope>NUCLEOTIDE SEQUENCE</scope>
</reference>
<evidence type="ECO:0000313" key="1">
    <source>
        <dbReference type="EMBL" id="VAW00263.1"/>
    </source>
</evidence>
<accession>A0A3B0S8J2</accession>
<organism evidence="1">
    <name type="scientific">hydrothermal vent metagenome</name>
    <dbReference type="NCBI Taxonomy" id="652676"/>
    <lineage>
        <taxon>unclassified sequences</taxon>
        <taxon>metagenomes</taxon>
        <taxon>ecological metagenomes</taxon>
    </lineage>
</organism>
<name>A0A3B0S8J2_9ZZZZ</name>
<sequence>MLAGEMTAGFQFGVLVVADDEASEEMASWLSSEEQVTASHASVVMRVLHQQEGEVQVKVWHGRDSGSGVLVFAGMIDVPTGIVRISDVVMSQVLRVPVGKGCHRIEMYANSTVEASEISVLFDPTGPQFAD</sequence>
<gene>
    <name evidence="1" type="ORF">MNBD_ACTINO02-31</name>
</gene>
<dbReference type="AlphaFoldDB" id="A0A3B0S8J2"/>
<protein>
    <submittedName>
        <fullName evidence="1">Uncharacterized protein</fullName>
    </submittedName>
</protein>
<dbReference type="EMBL" id="UOEK01000184">
    <property type="protein sequence ID" value="VAW00263.1"/>
    <property type="molecule type" value="Genomic_DNA"/>
</dbReference>